<gene>
    <name evidence="1" type="ORF">F4559_002795</name>
</gene>
<evidence type="ECO:0000313" key="2">
    <source>
        <dbReference type="Proteomes" id="UP000542674"/>
    </source>
</evidence>
<organism evidence="1 2">
    <name type="scientific">Saccharothrix violaceirubra</name>
    <dbReference type="NCBI Taxonomy" id="413306"/>
    <lineage>
        <taxon>Bacteria</taxon>
        <taxon>Bacillati</taxon>
        <taxon>Actinomycetota</taxon>
        <taxon>Actinomycetes</taxon>
        <taxon>Pseudonocardiales</taxon>
        <taxon>Pseudonocardiaceae</taxon>
        <taxon>Saccharothrix</taxon>
    </lineage>
</organism>
<reference evidence="1 2" key="1">
    <citation type="submission" date="2020-08" db="EMBL/GenBank/DDBJ databases">
        <title>Sequencing the genomes of 1000 actinobacteria strains.</title>
        <authorList>
            <person name="Klenk H.-P."/>
        </authorList>
    </citation>
    <scope>NUCLEOTIDE SEQUENCE [LARGE SCALE GENOMIC DNA]</scope>
    <source>
        <strain evidence="1 2">DSM 45084</strain>
    </source>
</reference>
<dbReference type="InterPro" id="IPR013207">
    <property type="entry name" value="LGFP"/>
</dbReference>
<dbReference type="Proteomes" id="UP000542674">
    <property type="component" value="Unassembled WGS sequence"/>
</dbReference>
<sequence>MIRKTVLTVVVAMLLITIVAVPAEGAARGVLVDNGCVGVSGIFDPRWKMHPHTYGCAISPLWVTYDGRYQNFERGQMVWSPGKGDYMVISGWWSSFAYGGTTSFKLDLEWGTSAPFAYERWHIRLDRDNQLGLAEGTCFVVAGSRCHPTSGSASFTDTVLWPGAIAPGHSYQLKVRGCHSHYDCPEGWTIPVWLWF</sequence>
<name>A0A7W7T2Q7_9PSEU</name>
<accession>A0A7W7T2Q7</accession>
<evidence type="ECO:0000313" key="1">
    <source>
        <dbReference type="EMBL" id="MBB4965436.1"/>
    </source>
</evidence>
<keyword evidence="2" id="KW-1185">Reference proteome</keyword>
<dbReference type="RefSeq" id="WP_184668962.1">
    <property type="nucleotide sequence ID" value="NZ_BAABAI010000001.1"/>
</dbReference>
<dbReference type="EMBL" id="JACHJS010000001">
    <property type="protein sequence ID" value="MBB4965436.1"/>
    <property type="molecule type" value="Genomic_DNA"/>
</dbReference>
<dbReference type="Pfam" id="PF08310">
    <property type="entry name" value="LGFP"/>
    <property type="match status" value="1"/>
</dbReference>
<proteinExistence type="predicted"/>
<comment type="caution">
    <text evidence="1">The sequence shown here is derived from an EMBL/GenBank/DDBJ whole genome shotgun (WGS) entry which is preliminary data.</text>
</comment>
<protein>
    <submittedName>
        <fullName evidence="1">Uncharacterized protein</fullName>
    </submittedName>
</protein>
<dbReference type="AlphaFoldDB" id="A0A7W7T2Q7"/>